<keyword evidence="1" id="KW-0732">Signal</keyword>
<evidence type="ECO:0000256" key="2">
    <source>
        <dbReference type="SAM" id="Phobius"/>
    </source>
</evidence>
<keyword evidence="2" id="KW-1133">Transmembrane helix</keyword>
<organism evidence="4 5">
    <name type="scientific">Rummeliibacillus stabekisii</name>
    <dbReference type="NCBI Taxonomy" id="241244"/>
    <lineage>
        <taxon>Bacteria</taxon>
        <taxon>Bacillati</taxon>
        <taxon>Bacillota</taxon>
        <taxon>Bacilli</taxon>
        <taxon>Bacillales</taxon>
        <taxon>Caryophanaceae</taxon>
        <taxon>Rummeliibacillus</taxon>
    </lineage>
</organism>
<evidence type="ECO:0000259" key="3">
    <source>
        <dbReference type="Pfam" id="PF11611"/>
    </source>
</evidence>
<dbReference type="AlphaFoldDB" id="A0A143HFD1"/>
<keyword evidence="5" id="KW-1185">Reference proteome</keyword>
<name>A0A143HFD1_9BACL</name>
<reference evidence="5" key="2">
    <citation type="submission" date="2016-03" db="EMBL/GenBank/DDBJ databases">
        <authorList>
            <person name="Ploux O."/>
        </authorList>
    </citation>
    <scope>NUCLEOTIDE SEQUENCE [LARGE SCALE GENOMIC DNA]</scope>
    <source>
        <strain evidence="5">PP9</strain>
    </source>
</reference>
<proteinExistence type="predicted"/>
<sequence>MNKWVKGCLGCFGVFVVLIILLGGCMMFFTEKEEPHKVSDSNHTNNSKTTTFKIGDSVKFNDAIYKVISTKNVDSVPQNKANGTYYIVELKLKNISNEKLTVAYNDFEIINGEKKYSLDESATWAYNNEKNKNSNSFFMQDVNPDIASKSYIVFDLPSNIIDKNIKLRIMPTMWADKNIEIELKR</sequence>
<feature type="transmembrane region" description="Helical" evidence="2">
    <location>
        <begin position="7"/>
        <end position="29"/>
    </location>
</feature>
<protein>
    <recommendedName>
        <fullName evidence="3">DUF4352 domain-containing protein</fullName>
    </recommendedName>
</protein>
<dbReference type="RefSeq" id="WP_066790827.1">
    <property type="nucleotide sequence ID" value="NZ_CP014806.1"/>
</dbReference>
<dbReference type="PROSITE" id="PS51257">
    <property type="entry name" value="PROKAR_LIPOPROTEIN"/>
    <property type="match status" value="1"/>
</dbReference>
<evidence type="ECO:0000313" key="4">
    <source>
        <dbReference type="EMBL" id="AMX00449.1"/>
    </source>
</evidence>
<dbReference type="InterPro" id="IPR029050">
    <property type="entry name" value="Immunoprotect_excell_Ig-like"/>
</dbReference>
<dbReference type="Proteomes" id="UP000076021">
    <property type="component" value="Chromosome"/>
</dbReference>
<dbReference type="InterPro" id="IPR029051">
    <property type="entry name" value="DUF4352"/>
</dbReference>
<dbReference type="STRING" id="241244.ATY39_14120"/>
<dbReference type="EMBL" id="CP014806">
    <property type="protein sequence ID" value="AMX00449.1"/>
    <property type="molecule type" value="Genomic_DNA"/>
</dbReference>
<dbReference type="Pfam" id="PF11611">
    <property type="entry name" value="DUF4352"/>
    <property type="match status" value="1"/>
</dbReference>
<feature type="domain" description="DUF4352" evidence="3">
    <location>
        <begin position="52"/>
        <end position="178"/>
    </location>
</feature>
<keyword evidence="2" id="KW-0812">Transmembrane</keyword>
<keyword evidence="2" id="KW-0472">Membrane</keyword>
<gene>
    <name evidence="4" type="ORF">ATY39_14120</name>
</gene>
<dbReference type="Gene3D" id="2.60.40.1240">
    <property type="match status" value="1"/>
</dbReference>
<dbReference type="KEGG" id="rst:ATY39_14120"/>
<accession>A0A143HFD1</accession>
<evidence type="ECO:0000313" key="5">
    <source>
        <dbReference type="Proteomes" id="UP000076021"/>
    </source>
</evidence>
<reference evidence="4 5" key="1">
    <citation type="journal article" date="2016" name="Genome Announc.">
        <title>Whole-Genome Sequence of Rummeliibacillus stabekisii Strain PP9 Isolated from Antarctic Soil.</title>
        <authorList>
            <person name="da Mota F.F."/>
            <person name="Vollu R.E."/>
            <person name="Jurelevicius D."/>
            <person name="Seldin L."/>
        </authorList>
    </citation>
    <scope>NUCLEOTIDE SEQUENCE [LARGE SCALE GENOMIC DNA]</scope>
    <source>
        <strain evidence="4 5">PP9</strain>
    </source>
</reference>
<evidence type="ECO:0000256" key="1">
    <source>
        <dbReference type="ARBA" id="ARBA00022729"/>
    </source>
</evidence>